<proteinExistence type="predicted"/>
<dbReference type="GO" id="GO:0016874">
    <property type="term" value="F:ligase activity"/>
    <property type="evidence" value="ECO:0007669"/>
    <property type="project" value="UniProtKB-KW"/>
</dbReference>
<evidence type="ECO:0000259" key="6">
    <source>
        <dbReference type="Pfam" id="PF04932"/>
    </source>
</evidence>
<gene>
    <name evidence="7" type="ORF">EZJ43_03160</name>
</gene>
<feature type="transmembrane region" description="Helical" evidence="5">
    <location>
        <begin position="403"/>
        <end position="424"/>
    </location>
</feature>
<keyword evidence="2 5" id="KW-0812">Transmembrane</keyword>
<dbReference type="PANTHER" id="PTHR37422">
    <property type="entry name" value="TEICHURONIC ACID BIOSYNTHESIS PROTEIN TUAE"/>
    <property type="match status" value="1"/>
</dbReference>
<dbReference type="GO" id="GO:0016020">
    <property type="term" value="C:membrane"/>
    <property type="evidence" value="ECO:0007669"/>
    <property type="project" value="UniProtKB-SubCell"/>
</dbReference>
<keyword evidence="4 5" id="KW-0472">Membrane</keyword>
<dbReference type="Pfam" id="PF04932">
    <property type="entry name" value="Wzy_C"/>
    <property type="match status" value="1"/>
</dbReference>
<feature type="transmembrane region" description="Helical" evidence="5">
    <location>
        <begin position="21"/>
        <end position="38"/>
    </location>
</feature>
<dbReference type="Proteomes" id="UP000295668">
    <property type="component" value="Unassembled WGS sequence"/>
</dbReference>
<keyword evidence="7" id="KW-0436">Ligase</keyword>
<dbReference type="InterPro" id="IPR007016">
    <property type="entry name" value="O-antigen_ligase-rel_domated"/>
</dbReference>
<comment type="subcellular location">
    <subcellularLocation>
        <location evidence="1">Membrane</location>
        <topology evidence="1">Multi-pass membrane protein</topology>
    </subcellularLocation>
</comment>
<feature type="domain" description="O-antigen ligase-related" evidence="6">
    <location>
        <begin position="216"/>
        <end position="378"/>
    </location>
</feature>
<evidence type="ECO:0000313" key="8">
    <source>
        <dbReference type="Proteomes" id="UP000295668"/>
    </source>
</evidence>
<accession>A0A4V6PJ97</accession>
<feature type="transmembrane region" description="Helical" evidence="5">
    <location>
        <begin position="142"/>
        <end position="162"/>
    </location>
</feature>
<name>A0A4V6PJ97_9SPHI</name>
<evidence type="ECO:0000313" key="7">
    <source>
        <dbReference type="EMBL" id="TDG37133.1"/>
    </source>
</evidence>
<dbReference type="InterPro" id="IPR051533">
    <property type="entry name" value="WaaL-like"/>
</dbReference>
<dbReference type="EMBL" id="SJCY01000002">
    <property type="protein sequence ID" value="TDG37133.1"/>
    <property type="molecule type" value="Genomic_DNA"/>
</dbReference>
<evidence type="ECO:0000256" key="4">
    <source>
        <dbReference type="ARBA" id="ARBA00023136"/>
    </source>
</evidence>
<keyword evidence="3 5" id="KW-1133">Transmembrane helix</keyword>
<sequence length="675" mass="76131">MLKNKKIATLNYSSKVQEKSTDFNNNIVTAIITMYLLVEASPSIDMLDQMGFHWLLISILNICSLLFILKRKIIQDSQLISFFKNGLTLVYCVFFMIAGMSLFVAINPTEGIVVYARVFSTIAAFLIIGILLYNRLAVLKNIALIITILTLAQAFGTVTQFYKQLRTVSVYDVISNLQGTSGNKNIWAASFVIKIPFIFYTVFLRKGFVKFLALISLGLSVFCILLISARSAYISLILELFILFGLFCYVFIKENNFKGYLISSTLVIMVLLFSFFVSQNSLNSATKAGDNNSLTVGARLGGIADNVEGASNGRIGYWKGAIGLIKKRPLSGVGIGNWKLYTPLYTNTLVNENIFSKHPHNDFLEVAGETGVINAFIYLSIFALAFFFMIKVVFSKSDLETKMIAVIAFSALSGYFVDACFNFPAERPNIQVLFAISLALITVNYLKLNPVLSTEKANRFVGIFCATMLLFGIGATYVSANVFTSSKAQYIVDNDLASIDAIDFATPKLKFDEVNLMFPKIPNIGENSETIGYKKAKYLYKEKRLDEAIKLLDSVRAQSPYVMYGDYLKCNIYLEEKKLDSAFKYAKIVAHATPRNYYYYRMASYLARVNDDVPEIRHLFKNYNKYRNDLQSWSYYSLSMFYSKADRDQVKKVVNLGLKEFPTDSLMLSYKSQLQ</sequence>
<feature type="transmembrane region" description="Helical" evidence="5">
    <location>
        <begin position="375"/>
        <end position="394"/>
    </location>
</feature>
<dbReference type="PANTHER" id="PTHR37422:SF23">
    <property type="entry name" value="TEICHURONIC ACID BIOSYNTHESIS PROTEIN TUAE"/>
    <property type="match status" value="1"/>
</dbReference>
<feature type="transmembrane region" description="Helical" evidence="5">
    <location>
        <begin position="211"/>
        <end position="227"/>
    </location>
</feature>
<feature type="transmembrane region" description="Helical" evidence="5">
    <location>
        <begin position="89"/>
        <end position="106"/>
    </location>
</feature>
<organism evidence="7 8">
    <name type="scientific">Pedobacter changchengzhani</name>
    <dbReference type="NCBI Taxonomy" id="2529274"/>
    <lineage>
        <taxon>Bacteria</taxon>
        <taxon>Pseudomonadati</taxon>
        <taxon>Bacteroidota</taxon>
        <taxon>Sphingobacteriia</taxon>
        <taxon>Sphingobacteriales</taxon>
        <taxon>Sphingobacteriaceae</taxon>
        <taxon>Pedobacter</taxon>
    </lineage>
</organism>
<feature type="transmembrane region" description="Helical" evidence="5">
    <location>
        <begin position="186"/>
        <end position="204"/>
    </location>
</feature>
<dbReference type="OrthoDB" id="665122at2"/>
<dbReference type="RefSeq" id="WP_133261225.1">
    <property type="nucleotide sequence ID" value="NZ_SJCY01000002.1"/>
</dbReference>
<dbReference type="AlphaFoldDB" id="A0A4V6PJ97"/>
<feature type="transmembrane region" description="Helical" evidence="5">
    <location>
        <begin position="259"/>
        <end position="277"/>
    </location>
</feature>
<evidence type="ECO:0000256" key="2">
    <source>
        <dbReference type="ARBA" id="ARBA00022692"/>
    </source>
</evidence>
<dbReference type="SUPFAM" id="SSF48452">
    <property type="entry name" value="TPR-like"/>
    <property type="match status" value="1"/>
</dbReference>
<evidence type="ECO:0000256" key="3">
    <source>
        <dbReference type="ARBA" id="ARBA00022989"/>
    </source>
</evidence>
<feature type="transmembrane region" description="Helical" evidence="5">
    <location>
        <begin position="460"/>
        <end position="480"/>
    </location>
</feature>
<dbReference type="InterPro" id="IPR011990">
    <property type="entry name" value="TPR-like_helical_dom_sf"/>
</dbReference>
<dbReference type="Gene3D" id="1.25.40.10">
    <property type="entry name" value="Tetratricopeptide repeat domain"/>
    <property type="match status" value="1"/>
</dbReference>
<comment type="caution">
    <text evidence="7">The sequence shown here is derived from an EMBL/GenBank/DDBJ whole genome shotgun (WGS) entry which is preliminary data.</text>
</comment>
<keyword evidence="8" id="KW-1185">Reference proteome</keyword>
<feature type="transmembrane region" description="Helical" evidence="5">
    <location>
        <begin position="50"/>
        <end position="69"/>
    </location>
</feature>
<protein>
    <submittedName>
        <fullName evidence="7">O-antigen ligase family protein</fullName>
    </submittedName>
</protein>
<evidence type="ECO:0000256" key="5">
    <source>
        <dbReference type="SAM" id="Phobius"/>
    </source>
</evidence>
<feature type="transmembrane region" description="Helical" evidence="5">
    <location>
        <begin position="430"/>
        <end position="448"/>
    </location>
</feature>
<feature type="transmembrane region" description="Helical" evidence="5">
    <location>
        <begin position="112"/>
        <end position="133"/>
    </location>
</feature>
<reference evidence="7 8" key="1">
    <citation type="submission" date="2019-02" db="EMBL/GenBank/DDBJ databases">
        <title>Pedobacter sp. nov., a novel speices isolated from soil of pinguins habitat in Antarcitica.</title>
        <authorList>
            <person name="He R.-H."/>
        </authorList>
    </citation>
    <scope>NUCLEOTIDE SEQUENCE [LARGE SCALE GENOMIC DNA]</scope>
    <source>
        <strain evidence="7 8">E01020</strain>
    </source>
</reference>
<feature type="transmembrane region" description="Helical" evidence="5">
    <location>
        <begin position="233"/>
        <end position="252"/>
    </location>
</feature>
<evidence type="ECO:0000256" key="1">
    <source>
        <dbReference type="ARBA" id="ARBA00004141"/>
    </source>
</evidence>